<reference evidence="2 3" key="1">
    <citation type="journal article" date="2008" name="Int. J. Syst. Evol. Microbiol.">
        <title>Bizionia argentinensis sp. nov., isolated from surface marine water in Antarctica.</title>
        <authorList>
            <person name="Bercovich A."/>
            <person name="Vazquez S.C."/>
            <person name="Yankilevich P."/>
            <person name="Coria S.H."/>
            <person name="Foti M."/>
            <person name="Hernandez E."/>
            <person name="Vidal A."/>
            <person name="Ruberto L."/>
            <person name="Melo C."/>
            <person name="Marenssi S."/>
            <person name="Criscuolo M."/>
            <person name="Memoli M."/>
            <person name="Arguelles M."/>
            <person name="Mac Cormack W.P."/>
        </authorList>
    </citation>
    <scope>NUCLEOTIDE SEQUENCE [LARGE SCALE GENOMIC DNA]</scope>
    <source>
        <strain evidence="2 3">JUB59</strain>
    </source>
</reference>
<dbReference type="EMBL" id="AFXZ01000034">
    <property type="protein sequence ID" value="EGV43185.1"/>
    <property type="molecule type" value="Genomic_DNA"/>
</dbReference>
<name>G2EEB9_9FLAO</name>
<dbReference type="RefSeq" id="WP_008637770.1">
    <property type="nucleotide sequence ID" value="NZ_AFXZ01000034.1"/>
</dbReference>
<evidence type="ECO:0000313" key="3">
    <source>
        <dbReference type="Proteomes" id="UP000003730"/>
    </source>
</evidence>
<sequence length="231" mass="26375">MSKIYAVILLILTPTLAMSQGLVFNSGNSINKSTGLVEIDPAVLNESHTGSPYITEELSDITLSKIEGKTFKARYNAAHDVMEVVGEDGKHYNLVRDPELEVTFIRSGQNYRVFNLGNESNDNGFFVVLNDGDIKLLKKEIIKFYDEEFSTTGYDKAKPAKFKREKDEFYFMKDGVLSTEIPRNKKSFISLLNIDSNKENKILSYIKKNRLKLNDEQDLITLFTYININKF</sequence>
<dbReference type="OrthoDB" id="978006at2"/>
<keyword evidence="3" id="KW-1185">Reference proteome</keyword>
<keyword evidence="1" id="KW-0732">Signal</keyword>
<dbReference type="AlphaFoldDB" id="G2EEB9"/>
<protein>
    <recommendedName>
        <fullName evidence="4">Secreted protein</fullName>
    </recommendedName>
</protein>
<organism evidence="2 3">
    <name type="scientific">Bizionia argentinensis JUB59</name>
    <dbReference type="NCBI Taxonomy" id="1046627"/>
    <lineage>
        <taxon>Bacteria</taxon>
        <taxon>Pseudomonadati</taxon>
        <taxon>Bacteroidota</taxon>
        <taxon>Flavobacteriia</taxon>
        <taxon>Flavobacteriales</taxon>
        <taxon>Flavobacteriaceae</taxon>
        <taxon>Bizionia</taxon>
    </lineage>
</organism>
<evidence type="ECO:0008006" key="4">
    <source>
        <dbReference type="Google" id="ProtNLM"/>
    </source>
</evidence>
<gene>
    <name evidence="2" type="ORF">BZARG_1019</name>
</gene>
<evidence type="ECO:0000313" key="2">
    <source>
        <dbReference type="EMBL" id="EGV43185.1"/>
    </source>
</evidence>
<dbReference type="eggNOG" id="ENOG50332EA">
    <property type="taxonomic scope" value="Bacteria"/>
</dbReference>
<evidence type="ECO:0000256" key="1">
    <source>
        <dbReference type="SAM" id="SignalP"/>
    </source>
</evidence>
<comment type="caution">
    <text evidence="2">The sequence shown here is derived from an EMBL/GenBank/DDBJ whole genome shotgun (WGS) entry which is preliminary data.</text>
</comment>
<accession>G2EEB9</accession>
<proteinExistence type="predicted"/>
<dbReference type="STRING" id="1046627.BZARG_1019"/>
<feature type="chain" id="PRO_5003429544" description="Secreted protein" evidence="1">
    <location>
        <begin position="20"/>
        <end position="231"/>
    </location>
</feature>
<feature type="signal peptide" evidence="1">
    <location>
        <begin position="1"/>
        <end position="19"/>
    </location>
</feature>
<dbReference type="Proteomes" id="UP000003730">
    <property type="component" value="Unassembled WGS sequence"/>
</dbReference>